<accession>A0ACB5U9E9</accession>
<protein>
    <submittedName>
        <fullName evidence="1">Unnamed protein product</fullName>
    </submittedName>
</protein>
<gene>
    <name evidence="1" type="ORF">Amon02_001244000</name>
</gene>
<evidence type="ECO:0000313" key="2">
    <source>
        <dbReference type="Proteomes" id="UP001165064"/>
    </source>
</evidence>
<comment type="caution">
    <text evidence="1">The sequence shown here is derived from an EMBL/GenBank/DDBJ whole genome shotgun (WGS) entry which is preliminary data.</text>
</comment>
<proteinExistence type="predicted"/>
<reference evidence="1" key="1">
    <citation type="submission" date="2023-04" db="EMBL/GenBank/DDBJ databases">
        <title>Ambrosiozyma monospora NBRC 10751.</title>
        <authorList>
            <person name="Ichikawa N."/>
            <person name="Sato H."/>
            <person name="Tonouchi N."/>
        </authorList>
    </citation>
    <scope>NUCLEOTIDE SEQUENCE</scope>
    <source>
        <strain evidence="1">NBRC 10751</strain>
    </source>
</reference>
<keyword evidence="2" id="KW-1185">Reference proteome</keyword>
<sequence>MYPDGGIARFRLYGTVYPNISLSATNAGVLLDTASAIQGGVCVSFSDQHFGSADNLLLPGRGHDMSDGWETKRSRSKGHIDWAIVKLGHKTLVKKVTVDTAHYRGNFPQFIVIEGLSTTEESPKFDDPNWEVVVDKTKTGPDKEHDYEVKLGKAFTHVKLTMIPDGGVKRLRVLGTPVA</sequence>
<evidence type="ECO:0000313" key="1">
    <source>
        <dbReference type="EMBL" id="GMF05732.1"/>
    </source>
</evidence>
<organism evidence="1 2">
    <name type="scientific">Ambrosiozyma monospora</name>
    <name type="common">Yeast</name>
    <name type="synonym">Endomycopsis monosporus</name>
    <dbReference type="NCBI Taxonomy" id="43982"/>
    <lineage>
        <taxon>Eukaryota</taxon>
        <taxon>Fungi</taxon>
        <taxon>Dikarya</taxon>
        <taxon>Ascomycota</taxon>
        <taxon>Saccharomycotina</taxon>
        <taxon>Pichiomycetes</taxon>
        <taxon>Pichiales</taxon>
        <taxon>Pichiaceae</taxon>
        <taxon>Ambrosiozyma</taxon>
    </lineage>
</organism>
<dbReference type="Proteomes" id="UP001165064">
    <property type="component" value="Unassembled WGS sequence"/>
</dbReference>
<dbReference type="EMBL" id="BSXS01014610">
    <property type="protein sequence ID" value="GMF05732.1"/>
    <property type="molecule type" value="Genomic_DNA"/>
</dbReference>
<name>A0ACB5U9E9_AMBMO</name>